<evidence type="ECO:0000313" key="15">
    <source>
        <dbReference type="EMBL" id="RZF46795.1"/>
    </source>
</evidence>
<dbReference type="PROSITE" id="PS50021">
    <property type="entry name" value="CH"/>
    <property type="match status" value="1"/>
</dbReference>
<proteinExistence type="inferred from homology"/>
<dbReference type="GO" id="GO:0031122">
    <property type="term" value="P:cytoplasmic microtubule organization"/>
    <property type="evidence" value="ECO:0007669"/>
    <property type="project" value="InterPro"/>
</dbReference>
<feature type="domain" description="Calponin-homology (CH)" evidence="14">
    <location>
        <begin position="9"/>
        <end position="125"/>
    </location>
</feature>
<gene>
    <name evidence="15" type="ORF">LSTR_LSTR012018</name>
</gene>
<keyword evidence="6" id="KW-0963">Cytoplasm</keyword>
<dbReference type="PANTHER" id="PTHR18947:SF39">
    <property type="entry name" value="PROTEIN HOOK"/>
    <property type="match status" value="1"/>
</dbReference>
<dbReference type="GO" id="GO:0005874">
    <property type="term" value="C:microtubule"/>
    <property type="evidence" value="ECO:0007669"/>
    <property type="project" value="UniProtKB-KW"/>
</dbReference>
<dbReference type="SUPFAM" id="SSF116907">
    <property type="entry name" value="Hook domain"/>
    <property type="match status" value="1"/>
</dbReference>
<dbReference type="PANTHER" id="PTHR18947">
    <property type="entry name" value="HOOK PROTEINS"/>
    <property type="match status" value="1"/>
</dbReference>
<evidence type="ECO:0000256" key="13">
    <source>
        <dbReference type="SAM" id="MobiDB-lite"/>
    </source>
</evidence>
<protein>
    <recommendedName>
        <fullName evidence="5">Protein hook</fullName>
    </recommendedName>
</protein>
<dbReference type="Pfam" id="PF19047">
    <property type="entry name" value="HOOK_N"/>
    <property type="match status" value="1"/>
</dbReference>
<evidence type="ECO:0000256" key="5">
    <source>
        <dbReference type="ARBA" id="ARBA00018971"/>
    </source>
</evidence>
<reference evidence="15 16" key="1">
    <citation type="journal article" date="2017" name="Gigascience">
        <title>Genome sequence of the small brown planthopper, Laodelphax striatellus.</title>
        <authorList>
            <person name="Zhu J."/>
            <person name="Jiang F."/>
            <person name="Wang X."/>
            <person name="Yang P."/>
            <person name="Bao Y."/>
            <person name="Zhao W."/>
            <person name="Wang W."/>
            <person name="Lu H."/>
            <person name="Wang Q."/>
            <person name="Cui N."/>
            <person name="Li J."/>
            <person name="Chen X."/>
            <person name="Luo L."/>
            <person name="Yu J."/>
            <person name="Kang L."/>
            <person name="Cui F."/>
        </authorList>
    </citation>
    <scope>NUCLEOTIDE SEQUENCE [LARGE SCALE GENOMIC DNA]</scope>
    <source>
        <strain evidence="15">Lst14</strain>
    </source>
</reference>
<dbReference type="InterPro" id="IPR001715">
    <property type="entry name" value="CH_dom"/>
</dbReference>
<evidence type="ECO:0000256" key="12">
    <source>
        <dbReference type="SAM" id="Coils"/>
    </source>
</evidence>
<keyword evidence="16" id="KW-1185">Reference proteome</keyword>
<dbReference type="SMR" id="A0A482XL23"/>
<dbReference type="InterPro" id="IPR036872">
    <property type="entry name" value="CH_dom_sf"/>
</dbReference>
<keyword evidence="9" id="KW-0967">Endosome</keyword>
<organism evidence="15 16">
    <name type="scientific">Laodelphax striatellus</name>
    <name type="common">Small brown planthopper</name>
    <name type="synonym">Delphax striatella</name>
    <dbReference type="NCBI Taxonomy" id="195883"/>
    <lineage>
        <taxon>Eukaryota</taxon>
        <taxon>Metazoa</taxon>
        <taxon>Ecdysozoa</taxon>
        <taxon>Arthropoda</taxon>
        <taxon>Hexapoda</taxon>
        <taxon>Insecta</taxon>
        <taxon>Pterygota</taxon>
        <taxon>Neoptera</taxon>
        <taxon>Paraneoptera</taxon>
        <taxon>Hemiptera</taxon>
        <taxon>Auchenorrhyncha</taxon>
        <taxon>Fulgoroidea</taxon>
        <taxon>Delphacidae</taxon>
        <taxon>Criomorphinae</taxon>
        <taxon>Laodelphax</taxon>
    </lineage>
</organism>
<dbReference type="CDD" id="cd22222">
    <property type="entry name" value="HkD_Hook"/>
    <property type="match status" value="1"/>
</dbReference>
<dbReference type="Pfam" id="PF05622">
    <property type="entry name" value="HOOK"/>
    <property type="match status" value="1"/>
</dbReference>
<evidence type="ECO:0000259" key="14">
    <source>
        <dbReference type="PROSITE" id="PS50021"/>
    </source>
</evidence>
<evidence type="ECO:0000256" key="7">
    <source>
        <dbReference type="ARBA" id="ARBA00022583"/>
    </source>
</evidence>
<evidence type="ECO:0000256" key="2">
    <source>
        <dbReference type="ARBA" id="ARBA00004245"/>
    </source>
</evidence>
<dbReference type="GO" id="GO:0008017">
    <property type="term" value="F:microtubule binding"/>
    <property type="evidence" value="ECO:0007669"/>
    <property type="project" value="InterPro"/>
</dbReference>
<evidence type="ECO:0000256" key="4">
    <source>
        <dbReference type="ARBA" id="ARBA00011241"/>
    </source>
</evidence>
<comment type="subunit">
    <text evidence="4">Homodimer. Interacts with microtubules via its N-terminus.</text>
</comment>
<comment type="similarity">
    <text evidence="3">Belongs to the hook family.</text>
</comment>
<dbReference type="GO" id="GO:0006897">
    <property type="term" value="P:endocytosis"/>
    <property type="evidence" value="ECO:0007669"/>
    <property type="project" value="UniProtKB-KW"/>
</dbReference>
<dbReference type="FunCoup" id="A0A482XL23">
    <property type="interactions" value="481"/>
</dbReference>
<keyword evidence="7" id="KW-0254">Endocytosis</keyword>
<sequence length="699" mass="81418">MNKVDENPTDLCNILLKWLQTLDLQSPHKRLEDITDGAAMAEALHQIAPEFFNESWLSKIKTDCGDNWRLKVSNLRKVVKNIVDYYQECFNIPLTEFAKPDVTKIGDHGDPAEIARLLQLILWCAVNCNHKKDYITRILKRMDECEQQVIMKSIQELENIHGPGPVSFSASLGFELEPQVQQLMSELQAANEARDQMTQRCLELDLQVSLLQEEKTSLLEDKKRLLERIQESVDDPSTVTLTGQLRRQVDTLKEEIITLENSRDDYRLKLEIQEKDMQELQLKLDELQQTAVEARHLKDEVDVLRETADKVEKYEATIQVYKQKMEELSDLKREIKSLESKNLAYIEQNIAMEKEVSKSAALKTQVEIYKQQVSELHKKLNEETKRADKLEFENKKVQDQLNAVKREKESLMSERHLLKESKEELECQLQLTMGVDSAIPVPKQNNLLPEESLTDIKQKYLALQHENSILRKNQRGPEDEKASVIQSLLDDSVNHLNQLRLENRQANQRIMELEEELKEASERESGVASLKAELTDLQNKLQREKDKKILELEERDSVIAEKKQHISLLQETLNQKEQEAQENEDKYRKYKDKVINVMKSMDNKHISMSNENIEVSTLKNQLIEKQKLIDELKKENDRNKMIKEHEEKLMSSVFHNLGQVKHKESVDQRLSHLNLGQSHTFLARQRQSTGRHTPGYNSK</sequence>
<feature type="region of interest" description="Disordered" evidence="13">
    <location>
        <begin position="677"/>
        <end position="699"/>
    </location>
</feature>
<dbReference type="FunFam" id="1.10.418.10:FF:000024">
    <property type="entry name" value="Hook homolog 3 (Drosophila)"/>
    <property type="match status" value="1"/>
</dbReference>
<evidence type="ECO:0000256" key="1">
    <source>
        <dbReference type="ARBA" id="ARBA00004177"/>
    </source>
</evidence>
<comment type="subcellular location">
    <subcellularLocation>
        <location evidence="2">Cytoplasm</location>
        <location evidence="2">Cytoskeleton</location>
    </subcellularLocation>
    <subcellularLocation>
        <location evidence="1">Endosome</location>
    </subcellularLocation>
</comment>
<dbReference type="STRING" id="195883.A0A482XL23"/>
<keyword evidence="8" id="KW-0493">Microtubule</keyword>
<name>A0A482XL23_LAOST</name>
<keyword evidence="11" id="KW-0206">Cytoskeleton</keyword>
<evidence type="ECO:0000256" key="11">
    <source>
        <dbReference type="ARBA" id="ARBA00023212"/>
    </source>
</evidence>
<evidence type="ECO:0000256" key="9">
    <source>
        <dbReference type="ARBA" id="ARBA00022753"/>
    </source>
</evidence>
<dbReference type="GO" id="GO:0005813">
    <property type="term" value="C:centrosome"/>
    <property type="evidence" value="ECO:0007669"/>
    <property type="project" value="TreeGrafter"/>
</dbReference>
<evidence type="ECO:0000313" key="16">
    <source>
        <dbReference type="Proteomes" id="UP000291343"/>
    </source>
</evidence>
<dbReference type="EMBL" id="QKKF02005673">
    <property type="protein sequence ID" value="RZF46795.1"/>
    <property type="molecule type" value="Genomic_DNA"/>
</dbReference>
<feature type="coiled-coil region" evidence="12">
    <location>
        <begin position="180"/>
        <end position="428"/>
    </location>
</feature>
<evidence type="ECO:0000256" key="3">
    <source>
        <dbReference type="ARBA" id="ARBA00006946"/>
    </source>
</evidence>
<comment type="caution">
    <text evidence="15">The sequence shown here is derived from an EMBL/GenBank/DDBJ whole genome shotgun (WGS) entry which is preliminary data.</text>
</comment>
<dbReference type="Proteomes" id="UP000291343">
    <property type="component" value="Unassembled WGS sequence"/>
</dbReference>
<evidence type="ECO:0000256" key="6">
    <source>
        <dbReference type="ARBA" id="ARBA00022490"/>
    </source>
</evidence>
<accession>A0A482XL23</accession>
<dbReference type="GO" id="GO:0005768">
    <property type="term" value="C:endosome"/>
    <property type="evidence" value="ECO:0007669"/>
    <property type="project" value="UniProtKB-SubCell"/>
</dbReference>
<evidence type="ECO:0000256" key="8">
    <source>
        <dbReference type="ARBA" id="ARBA00022701"/>
    </source>
</evidence>
<feature type="coiled-coil region" evidence="12">
    <location>
        <begin position="489"/>
        <end position="645"/>
    </location>
</feature>
<keyword evidence="10 12" id="KW-0175">Coiled coil</keyword>
<dbReference type="InterPro" id="IPR043936">
    <property type="entry name" value="HOOK_N"/>
</dbReference>
<dbReference type="GO" id="GO:0030705">
    <property type="term" value="P:cytoskeleton-dependent intracellular transport"/>
    <property type="evidence" value="ECO:0007669"/>
    <property type="project" value="InterPro"/>
</dbReference>
<dbReference type="OrthoDB" id="49395at2759"/>
<dbReference type="InParanoid" id="A0A482XL23"/>
<dbReference type="GO" id="GO:0051959">
    <property type="term" value="F:dynein light intermediate chain binding"/>
    <property type="evidence" value="ECO:0007669"/>
    <property type="project" value="TreeGrafter"/>
</dbReference>
<dbReference type="InterPro" id="IPR008636">
    <property type="entry name" value="Hook_C"/>
</dbReference>
<dbReference type="AlphaFoldDB" id="A0A482XL23"/>
<evidence type="ECO:0000256" key="10">
    <source>
        <dbReference type="ARBA" id="ARBA00023054"/>
    </source>
</evidence>
<dbReference type="Gene3D" id="1.10.418.10">
    <property type="entry name" value="Calponin-like domain"/>
    <property type="match status" value="1"/>
</dbReference>